<dbReference type="KEGG" id="mlr:MELLADRAFT_101600"/>
<dbReference type="RefSeq" id="XP_007404233.1">
    <property type="nucleotide sequence ID" value="XM_007404171.1"/>
</dbReference>
<evidence type="ECO:0000256" key="1">
    <source>
        <dbReference type="SAM" id="Phobius"/>
    </source>
</evidence>
<dbReference type="EMBL" id="GL883091">
    <property type="protein sequence ID" value="EGG11858.1"/>
    <property type="molecule type" value="Genomic_DNA"/>
</dbReference>
<dbReference type="AlphaFoldDB" id="F4R6D3"/>
<dbReference type="VEuPathDB" id="FungiDB:MELLADRAFT_101600"/>
<accession>F4R6D3</accession>
<keyword evidence="1" id="KW-0812">Transmembrane</keyword>
<reference evidence="3" key="1">
    <citation type="journal article" date="2011" name="Proc. Natl. Acad. Sci. U.S.A.">
        <title>Obligate biotrophy features unraveled by the genomic analysis of rust fungi.</title>
        <authorList>
            <person name="Duplessis S."/>
            <person name="Cuomo C.A."/>
            <person name="Lin Y.-C."/>
            <person name="Aerts A."/>
            <person name="Tisserant E."/>
            <person name="Veneault-Fourrey C."/>
            <person name="Joly D.L."/>
            <person name="Hacquard S."/>
            <person name="Amselem J."/>
            <person name="Cantarel B.L."/>
            <person name="Chiu R."/>
            <person name="Coutinho P.M."/>
            <person name="Feau N."/>
            <person name="Field M."/>
            <person name="Frey P."/>
            <person name="Gelhaye E."/>
            <person name="Goldberg J."/>
            <person name="Grabherr M.G."/>
            <person name="Kodira C.D."/>
            <person name="Kohler A."/>
            <person name="Kuees U."/>
            <person name="Lindquist E.A."/>
            <person name="Lucas S.M."/>
            <person name="Mago R."/>
            <person name="Mauceli E."/>
            <person name="Morin E."/>
            <person name="Murat C."/>
            <person name="Pangilinan J.L."/>
            <person name="Park R."/>
            <person name="Pearson M."/>
            <person name="Quesneville H."/>
            <person name="Rouhier N."/>
            <person name="Sakthikumar S."/>
            <person name="Salamov A.A."/>
            <person name="Schmutz J."/>
            <person name="Selles B."/>
            <person name="Shapiro H."/>
            <person name="Tanguay P."/>
            <person name="Tuskan G.A."/>
            <person name="Henrissat B."/>
            <person name="Van de Peer Y."/>
            <person name="Rouze P."/>
            <person name="Ellis J.G."/>
            <person name="Dodds P.N."/>
            <person name="Schein J.E."/>
            <person name="Zhong S."/>
            <person name="Hamelin R.C."/>
            <person name="Grigoriev I.V."/>
            <person name="Szabo L.J."/>
            <person name="Martin F."/>
        </authorList>
    </citation>
    <scope>NUCLEOTIDE SEQUENCE [LARGE SCALE GENOMIC DNA]</scope>
    <source>
        <strain evidence="3">98AG31 / pathotype 3-4-7</strain>
    </source>
</reference>
<dbReference type="SUPFAM" id="SSF81631">
    <property type="entry name" value="PAP/OAS1 substrate-binding domain"/>
    <property type="match status" value="1"/>
</dbReference>
<protein>
    <submittedName>
        <fullName evidence="2">Uncharacterized protein</fullName>
    </submittedName>
</protein>
<evidence type="ECO:0000313" key="2">
    <source>
        <dbReference type="EMBL" id="EGG11858.1"/>
    </source>
</evidence>
<dbReference type="STRING" id="747676.F4R6D3"/>
<dbReference type="GeneID" id="18921407"/>
<keyword evidence="3" id="KW-1185">Reference proteome</keyword>
<evidence type="ECO:0000313" key="3">
    <source>
        <dbReference type="Proteomes" id="UP000001072"/>
    </source>
</evidence>
<dbReference type="OrthoDB" id="407432at2759"/>
<gene>
    <name evidence="2" type="ORF">MELLADRAFT_101600</name>
</gene>
<dbReference type="Gene3D" id="1.10.1410.10">
    <property type="match status" value="1"/>
</dbReference>
<sequence>MVEPWMRTIILILKIWTKKSNNPYIDTISLYGYVLLVIYYFVNGLKDGVSPFSASTLWYTHDVVSIRSIGGLLSEEHKGLIQYIVEEGGAVNGGHTCTPGSKKDEDLGSHSNLKLALIRVGFFDLWS</sequence>
<keyword evidence="1" id="KW-1133">Transmembrane helix</keyword>
<keyword evidence="1" id="KW-0472">Membrane</keyword>
<dbReference type="InParanoid" id="F4R6D3"/>
<organism evidence="3">
    <name type="scientific">Melampsora larici-populina (strain 98AG31 / pathotype 3-4-7)</name>
    <name type="common">Poplar leaf rust fungus</name>
    <dbReference type="NCBI Taxonomy" id="747676"/>
    <lineage>
        <taxon>Eukaryota</taxon>
        <taxon>Fungi</taxon>
        <taxon>Dikarya</taxon>
        <taxon>Basidiomycota</taxon>
        <taxon>Pucciniomycotina</taxon>
        <taxon>Pucciniomycetes</taxon>
        <taxon>Pucciniales</taxon>
        <taxon>Melampsoraceae</taxon>
        <taxon>Melampsora</taxon>
    </lineage>
</organism>
<feature type="transmembrane region" description="Helical" evidence="1">
    <location>
        <begin position="24"/>
        <end position="42"/>
    </location>
</feature>
<name>F4R6D3_MELLP</name>
<dbReference type="Proteomes" id="UP000001072">
    <property type="component" value="Unassembled WGS sequence"/>
</dbReference>
<dbReference type="HOGENOM" id="CLU_1971015_0_0_1"/>
<proteinExistence type="predicted"/>